<proteinExistence type="predicted"/>
<keyword evidence="2" id="KW-1185">Reference proteome</keyword>
<dbReference type="Proteomes" id="UP001344447">
    <property type="component" value="Unassembled WGS sequence"/>
</dbReference>
<evidence type="ECO:0000313" key="1">
    <source>
        <dbReference type="EMBL" id="KAK5581917.1"/>
    </source>
</evidence>
<dbReference type="AlphaFoldDB" id="A0AAN7YZ59"/>
<name>A0AAN7YZ59_9MYCE</name>
<gene>
    <name evidence="1" type="ORF">RB653_003497</name>
</gene>
<organism evidence="1 2">
    <name type="scientific">Dictyostelium firmibasis</name>
    <dbReference type="NCBI Taxonomy" id="79012"/>
    <lineage>
        <taxon>Eukaryota</taxon>
        <taxon>Amoebozoa</taxon>
        <taxon>Evosea</taxon>
        <taxon>Eumycetozoa</taxon>
        <taxon>Dictyostelia</taxon>
        <taxon>Dictyosteliales</taxon>
        <taxon>Dictyosteliaceae</taxon>
        <taxon>Dictyostelium</taxon>
    </lineage>
</organism>
<accession>A0AAN7YZ59</accession>
<evidence type="ECO:0000313" key="2">
    <source>
        <dbReference type="Proteomes" id="UP001344447"/>
    </source>
</evidence>
<dbReference type="EMBL" id="JAVFKY010000001">
    <property type="protein sequence ID" value="KAK5581917.1"/>
    <property type="molecule type" value="Genomic_DNA"/>
</dbReference>
<protein>
    <submittedName>
        <fullName evidence="1">Uncharacterized protein</fullName>
    </submittedName>
</protein>
<sequence length="102" mass="11820">MVGNTQKERGCNQNREFILFNRSKNRLQEINCAPSASTKISPSCVVYGFEPRVPSNIHISLINRKNGTRKIHVDDIKPYIEDRILFVKRDAAKMILKESFQR</sequence>
<reference evidence="1 2" key="1">
    <citation type="submission" date="2023-11" db="EMBL/GenBank/DDBJ databases">
        <title>Dfirmibasis_genome.</title>
        <authorList>
            <person name="Edelbroek B."/>
            <person name="Kjellin J."/>
            <person name="Jerlstrom-Hultqvist J."/>
            <person name="Soderbom F."/>
        </authorList>
    </citation>
    <scope>NUCLEOTIDE SEQUENCE [LARGE SCALE GENOMIC DNA]</scope>
    <source>
        <strain evidence="1 2">TNS-C-14</strain>
    </source>
</reference>
<comment type="caution">
    <text evidence="1">The sequence shown here is derived from an EMBL/GenBank/DDBJ whole genome shotgun (WGS) entry which is preliminary data.</text>
</comment>